<comment type="caution">
    <text evidence="1">The sequence shown here is derived from an EMBL/GenBank/DDBJ whole genome shotgun (WGS) entry which is preliminary data.</text>
</comment>
<name>X6PBW1_RETFI</name>
<accession>X6PBW1</accession>
<keyword evidence="2" id="KW-1185">Reference proteome</keyword>
<dbReference type="AlphaFoldDB" id="X6PBW1"/>
<dbReference type="EMBL" id="ASPP01001419">
    <property type="protein sequence ID" value="ETO35666.1"/>
    <property type="molecule type" value="Genomic_DNA"/>
</dbReference>
<reference evidence="1 2" key="1">
    <citation type="journal article" date="2013" name="Curr. Biol.">
        <title>The Genome of the Foraminiferan Reticulomyxa filosa.</title>
        <authorList>
            <person name="Glockner G."/>
            <person name="Hulsmann N."/>
            <person name="Schleicher M."/>
            <person name="Noegel A.A."/>
            <person name="Eichinger L."/>
            <person name="Gallinger C."/>
            <person name="Pawlowski J."/>
            <person name="Sierra R."/>
            <person name="Euteneuer U."/>
            <person name="Pillet L."/>
            <person name="Moustafa A."/>
            <person name="Platzer M."/>
            <person name="Groth M."/>
            <person name="Szafranski K."/>
            <person name="Schliwa M."/>
        </authorList>
    </citation>
    <scope>NUCLEOTIDE SEQUENCE [LARGE SCALE GENOMIC DNA]</scope>
</reference>
<protein>
    <submittedName>
        <fullName evidence="1">Uncharacterized protein</fullName>
    </submittedName>
</protein>
<organism evidence="1 2">
    <name type="scientific">Reticulomyxa filosa</name>
    <dbReference type="NCBI Taxonomy" id="46433"/>
    <lineage>
        <taxon>Eukaryota</taxon>
        <taxon>Sar</taxon>
        <taxon>Rhizaria</taxon>
        <taxon>Retaria</taxon>
        <taxon>Foraminifera</taxon>
        <taxon>Monothalamids</taxon>
        <taxon>Reticulomyxidae</taxon>
        <taxon>Reticulomyxa</taxon>
    </lineage>
</organism>
<sequence length="187" mass="21886">MRSKKNGKSEKIFLRTTSLKRKRYKKSAAPAKQIQGMNRISIIHPTNFYSNISTSQIRFSSSCYHYGIGLVKSQRGWNDHNKSNSPPTTSINIWNHSKKNFSTALSDLQSVLQKKKHFLEDRLQQYQDLYEQQKRTQRQRQSIIDEQLKQEEPTHHRSFAKIRYLPTFPEQFPPTNIATLDVSVCSL</sequence>
<gene>
    <name evidence="1" type="ORF">RFI_01395</name>
</gene>
<evidence type="ECO:0000313" key="2">
    <source>
        <dbReference type="Proteomes" id="UP000023152"/>
    </source>
</evidence>
<evidence type="ECO:0000313" key="1">
    <source>
        <dbReference type="EMBL" id="ETO35666.1"/>
    </source>
</evidence>
<proteinExistence type="predicted"/>
<dbReference type="Proteomes" id="UP000023152">
    <property type="component" value="Unassembled WGS sequence"/>
</dbReference>